<reference evidence="1 2" key="1">
    <citation type="submission" date="2012-10" db="EMBL/GenBank/DDBJ databases">
        <authorList>
            <person name="Zafar N."/>
            <person name="Inman J."/>
            <person name="Hall N."/>
            <person name="Lorenzi H."/>
            <person name="Caler E."/>
        </authorList>
    </citation>
    <scope>NUCLEOTIDE SEQUENCE [LARGE SCALE GENOMIC DNA]</scope>
    <source>
        <strain evidence="1 2">IP1</strain>
    </source>
</reference>
<dbReference type="RefSeq" id="XP_004257966.1">
    <property type="nucleotide sequence ID" value="XM_004257918.1"/>
</dbReference>
<proteinExistence type="predicted"/>
<evidence type="ECO:0000313" key="1">
    <source>
        <dbReference type="EMBL" id="ELP91195.1"/>
    </source>
</evidence>
<gene>
    <name evidence="1" type="ORF">EIN_150620</name>
</gene>
<accession>A0A0A1U8C6</accession>
<feature type="non-terminal residue" evidence="1">
    <location>
        <position position="235"/>
    </location>
</feature>
<dbReference type="VEuPathDB" id="AmoebaDB:EIN_150620"/>
<dbReference type="KEGG" id="eiv:EIN_150620"/>
<protein>
    <submittedName>
        <fullName evidence="1">Uncharacterized protein</fullName>
    </submittedName>
</protein>
<organism evidence="1 2">
    <name type="scientific">Entamoeba invadens IP1</name>
    <dbReference type="NCBI Taxonomy" id="370355"/>
    <lineage>
        <taxon>Eukaryota</taxon>
        <taxon>Amoebozoa</taxon>
        <taxon>Evosea</taxon>
        <taxon>Archamoebae</taxon>
        <taxon>Mastigamoebida</taxon>
        <taxon>Entamoebidae</taxon>
        <taxon>Entamoeba</taxon>
    </lineage>
</organism>
<dbReference type="EMBL" id="KB206474">
    <property type="protein sequence ID" value="ELP91195.1"/>
    <property type="molecule type" value="Genomic_DNA"/>
</dbReference>
<name>A0A0A1U8C6_ENTIV</name>
<dbReference type="Proteomes" id="UP000014680">
    <property type="component" value="Unassembled WGS sequence"/>
</dbReference>
<dbReference type="AlphaFoldDB" id="A0A0A1U8C6"/>
<sequence length="235" mass="27968">MLNFNGSSNNQVQLIRYYRNIMLNNSDSYWQINPKKNGISTIETKKRVFKVFRTSEEIHFIDYFEKIPQRVTGNSFVMHGLEIITGAIKQNKSYVEMNQELELLLGTLYEKYKEIKRQHDEKMIYTKQMEEDVNEIVLAMIQITFPVYLLTKLDIPFQMKRNLETFLSFSGHQISVFSDMIDWSIIYQMNWFKTPINIRLFNDSFNGKKQIILREGEYIVHKEYFNPSVSVPTLV</sequence>
<evidence type="ECO:0000313" key="2">
    <source>
        <dbReference type="Proteomes" id="UP000014680"/>
    </source>
</evidence>
<dbReference type="GeneID" id="14890404"/>
<keyword evidence="2" id="KW-1185">Reference proteome</keyword>